<keyword evidence="1" id="KW-1133">Transmembrane helix</keyword>
<dbReference type="EMBL" id="WSZK01000035">
    <property type="protein sequence ID" value="MWG36447.1"/>
    <property type="molecule type" value="Genomic_DNA"/>
</dbReference>
<dbReference type="OrthoDB" id="206484at2157"/>
<protein>
    <submittedName>
        <fullName evidence="2">Cox cluster protein</fullName>
    </submittedName>
</protein>
<feature type="transmembrane region" description="Helical" evidence="1">
    <location>
        <begin position="20"/>
        <end position="53"/>
    </location>
</feature>
<gene>
    <name evidence="2" type="ORF">GQS65_18485</name>
</gene>
<dbReference type="InterPro" id="IPR055963">
    <property type="entry name" value="DUF7541"/>
</dbReference>
<keyword evidence="3" id="KW-1185">Reference proteome</keyword>
<accession>A0A6B0GSX3</accession>
<name>A0A6B0GSX3_9EURY</name>
<dbReference type="RefSeq" id="WP_158206102.1">
    <property type="nucleotide sequence ID" value="NZ_WSZK01000035.1"/>
</dbReference>
<dbReference type="Proteomes" id="UP000451471">
    <property type="component" value="Unassembled WGS sequence"/>
</dbReference>
<feature type="transmembrane region" description="Helical" evidence="1">
    <location>
        <begin position="65"/>
        <end position="84"/>
    </location>
</feature>
<evidence type="ECO:0000313" key="2">
    <source>
        <dbReference type="EMBL" id="MWG36447.1"/>
    </source>
</evidence>
<evidence type="ECO:0000256" key="1">
    <source>
        <dbReference type="SAM" id="Phobius"/>
    </source>
</evidence>
<keyword evidence="1" id="KW-0812">Transmembrane</keyword>
<dbReference type="AlphaFoldDB" id="A0A6B0GSX3"/>
<evidence type="ECO:0000313" key="3">
    <source>
        <dbReference type="Proteomes" id="UP000451471"/>
    </source>
</evidence>
<keyword evidence="1" id="KW-0472">Membrane</keyword>
<dbReference type="Pfam" id="PF24396">
    <property type="entry name" value="DUF7541"/>
    <property type="match status" value="1"/>
</dbReference>
<reference evidence="2 3" key="1">
    <citation type="submission" date="2019-12" db="EMBL/GenBank/DDBJ databases">
        <title>Halocatena pleomorpha gen. nov. sp. nov., an extremely halophilic archaeon of family Halobacteriaceae isolated from saltpan soil.</title>
        <authorList>
            <person name="Pal Y."/>
            <person name="Verma A."/>
            <person name="Krishnamurthi S."/>
            <person name="Kumar P."/>
        </authorList>
    </citation>
    <scope>NUCLEOTIDE SEQUENCE [LARGE SCALE GENOMIC DNA]</scope>
    <source>
        <strain evidence="2 3">JCM 16495</strain>
    </source>
</reference>
<comment type="caution">
    <text evidence="2">The sequence shown here is derived from an EMBL/GenBank/DDBJ whole genome shotgun (WGS) entry which is preliminary data.</text>
</comment>
<organism evidence="2 3">
    <name type="scientific">Halomarina oriensis</name>
    <dbReference type="NCBI Taxonomy" id="671145"/>
    <lineage>
        <taxon>Archaea</taxon>
        <taxon>Methanobacteriati</taxon>
        <taxon>Methanobacteriota</taxon>
        <taxon>Stenosarchaea group</taxon>
        <taxon>Halobacteria</taxon>
        <taxon>Halobacteriales</taxon>
        <taxon>Natronomonadaceae</taxon>
        <taxon>Halomarina</taxon>
    </lineage>
</organism>
<proteinExistence type="predicted"/>
<sequence>MDEQPGVSDEYRLSSPWPMFVALGLALSEVGIVINLLPISVGGLVLFVGSVAGIVQDAGYVARPWPLLGALGGTLVVLGAVLVLTQSPASPSGVLDTVGSAMAADASANVQRGLSVVVAGTLALLGSAAGTVTGRRSIEAA</sequence>